<evidence type="ECO:0000313" key="1">
    <source>
        <dbReference type="EMBL" id="CEG56565.1"/>
    </source>
</evidence>
<dbReference type="Proteomes" id="UP000032430">
    <property type="component" value="Chromosome I"/>
</dbReference>
<dbReference type="RefSeq" id="WP_045095206.1">
    <property type="nucleotide sequence ID" value="NZ_LN614827.1"/>
</dbReference>
<evidence type="ECO:0000313" key="2">
    <source>
        <dbReference type="Proteomes" id="UP000032430"/>
    </source>
</evidence>
<dbReference type="EMBL" id="LN614827">
    <property type="protein sequence ID" value="CEG56565.1"/>
    <property type="molecule type" value="Genomic_DNA"/>
</dbReference>
<organism evidence="1 2">
    <name type="scientific">Legionella fallonii LLAP-10</name>
    <dbReference type="NCBI Taxonomy" id="1212491"/>
    <lineage>
        <taxon>Bacteria</taxon>
        <taxon>Pseudomonadati</taxon>
        <taxon>Pseudomonadota</taxon>
        <taxon>Gammaproteobacteria</taxon>
        <taxon>Legionellales</taxon>
        <taxon>Legionellaceae</taxon>
        <taxon>Legionella</taxon>
    </lineage>
</organism>
<keyword evidence="2" id="KW-1185">Reference proteome</keyword>
<dbReference type="HOGENOM" id="CLU_1033625_0_0_6"/>
<dbReference type="KEGG" id="lfa:LFA_1132"/>
<protein>
    <submittedName>
        <fullName evidence="1">Uncharacterized protein</fullName>
    </submittedName>
</protein>
<dbReference type="AlphaFoldDB" id="A0A098G4Z6"/>
<sequence length="269" mass="30181">MVAGKIYYRSDTRPPEQIFKEGFTPKLNQFQELWWKEAIKSRGYINDYGLDNQAIDADPVVCICMTTKLESAPIFPLNTEDSYIYAIALPEPTQVEYLGQGNGAVRLSKTANTPTDALDTVIDLHSFQTVQARNVCGFFDHKVDNLGAYAGWPLYAYEAIAFKVPPQSIICAIKCTRENSGLNINVSCDIADKPKCSEDKKFMLVGDIIENSSFSRAHILSMGEAMQSRWVGLNYGPLKEQALQEINRVKEQKETYTPDIYYGLGGKTF</sequence>
<dbReference type="SUPFAM" id="SSF56399">
    <property type="entry name" value="ADP-ribosylation"/>
    <property type="match status" value="1"/>
</dbReference>
<gene>
    <name evidence="1" type="ORF">LFA_1132</name>
</gene>
<accession>A0A098G4Z6</accession>
<dbReference type="OrthoDB" id="5636485at2"/>
<reference evidence="2" key="1">
    <citation type="submission" date="2014-09" db="EMBL/GenBank/DDBJ databases">
        <authorList>
            <person name="Gomez-Valero L."/>
        </authorList>
    </citation>
    <scope>NUCLEOTIDE SEQUENCE [LARGE SCALE GENOMIC DNA]</scope>
    <source>
        <strain evidence="2">ATCC700992</strain>
    </source>
</reference>
<dbReference type="Gene3D" id="3.90.210.10">
    <property type="entry name" value="Heat-Labile Enterotoxin, subunit A"/>
    <property type="match status" value="1"/>
</dbReference>
<proteinExistence type="predicted"/>
<name>A0A098G4Z6_9GAMM</name>